<dbReference type="InterPro" id="IPR029002">
    <property type="entry name" value="PLPC/GPLD1"/>
</dbReference>
<evidence type="ECO:0000259" key="1">
    <source>
        <dbReference type="Pfam" id="PF00882"/>
    </source>
</evidence>
<dbReference type="InterPro" id="IPR008947">
    <property type="entry name" value="PLipase_C/P1_nuclease_dom_sf"/>
</dbReference>
<feature type="domain" description="Phospholipase C/D" evidence="1">
    <location>
        <begin position="5"/>
        <end position="158"/>
    </location>
</feature>
<evidence type="ECO:0000313" key="2">
    <source>
        <dbReference type="EMBL" id="MBP1890690.1"/>
    </source>
</evidence>
<keyword evidence="3" id="KW-1185">Reference proteome</keyword>
<dbReference type="Pfam" id="PF00882">
    <property type="entry name" value="Zn_dep_PLPC"/>
    <property type="match status" value="1"/>
</dbReference>
<reference evidence="2 3" key="1">
    <citation type="submission" date="2021-03" db="EMBL/GenBank/DDBJ databases">
        <title>Genomic Encyclopedia of Type Strains, Phase IV (KMG-IV): sequencing the most valuable type-strain genomes for metagenomic binning, comparative biology and taxonomic classification.</title>
        <authorList>
            <person name="Goeker M."/>
        </authorList>
    </citation>
    <scope>NUCLEOTIDE SEQUENCE [LARGE SCALE GENOMIC DNA]</scope>
    <source>
        <strain evidence="2 3">DSM 3984</strain>
    </source>
</reference>
<gene>
    <name evidence="2" type="ORF">J2Z53_002302</name>
</gene>
<dbReference type="RefSeq" id="WP_234925853.1">
    <property type="nucleotide sequence ID" value="NZ_JAGGJZ010000010.1"/>
</dbReference>
<organism evidence="2 3">
    <name type="scientific">Clostridium moniliforme</name>
    <dbReference type="NCBI Taxonomy" id="39489"/>
    <lineage>
        <taxon>Bacteria</taxon>
        <taxon>Bacillati</taxon>
        <taxon>Bacillota</taxon>
        <taxon>Clostridia</taxon>
        <taxon>Eubacteriales</taxon>
        <taxon>Clostridiaceae</taxon>
        <taxon>Clostridium</taxon>
    </lineage>
</organism>
<dbReference type="Proteomes" id="UP000783390">
    <property type="component" value="Unassembled WGS sequence"/>
</dbReference>
<name>A0ABS4F362_9CLOT</name>
<dbReference type="Gene3D" id="1.10.575.10">
    <property type="entry name" value="P1 Nuclease"/>
    <property type="match status" value="1"/>
</dbReference>
<sequence length="208" mass="24834">MMMNTHMMIADYILNNLRDDRLYLINRKRFIWGNIKPDCASRYKFKKHYYDESIDMIVDMIEKLSSLSITEINNESSIGKFSGALGVVCHFLTDYYCLPHFQRWEFKSAMKPHIMYERELSRIAKNYKIDVIKNSRVKIDNVRYFIDETLKLYATEESYINDLNFAYYVCSNVFNMIIESVIENERKINNEKISSISIDEEDENRIAM</sequence>
<accession>A0ABS4F362</accession>
<proteinExistence type="predicted"/>
<dbReference type="SUPFAM" id="SSF48537">
    <property type="entry name" value="Phospholipase C/P1 nuclease"/>
    <property type="match status" value="1"/>
</dbReference>
<evidence type="ECO:0000313" key="3">
    <source>
        <dbReference type="Proteomes" id="UP000783390"/>
    </source>
</evidence>
<protein>
    <recommendedName>
        <fullName evidence="1">Phospholipase C/D domain-containing protein</fullName>
    </recommendedName>
</protein>
<comment type="caution">
    <text evidence="2">The sequence shown here is derived from an EMBL/GenBank/DDBJ whole genome shotgun (WGS) entry which is preliminary data.</text>
</comment>
<dbReference type="EMBL" id="JAGGJZ010000010">
    <property type="protein sequence ID" value="MBP1890690.1"/>
    <property type="molecule type" value="Genomic_DNA"/>
</dbReference>